<dbReference type="AlphaFoldDB" id="A0A4Z0BDW9"/>
<dbReference type="Pfam" id="PF19447">
    <property type="entry name" value="DUF5985"/>
    <property type="match status" value="1"/>
</dbReference>
<comment type="caution">
    <text evidence="2">The sequence shown here is derived from an EMBL/GenBank/DDBJ whole genome shotgun (WGS) entry which is preliminary data.</text>
</comment>
<keyword evidence="3" id="KW-1185">Reference proteome</keyword>
<protein>
    <submittedName>
        <fullName evidence="2">Uncharacterized protein</fullName>
    </submittedName>
</protein>
<dbReference type="RefSeq" id="WP_135286691.1">
    <property type="nucleotide sequence ID" value="NZ_SMLL01000007.1"/>
</dbReference>
<keyword evidence="1" id="KW-0472">Membrane</keyword>
<keyword evidence="1" id="KW-0812">Transmembrane</keyword>
<organism evidence="2 3">
    <name type="scientific">Ramlibacter rhizophilus</name>
    <dbReference type="NCBI Taxonomy" id="1781167"/>
    <lineage>
        <taxon>Bacteria</taxon>
        <taxon>Pseudomonadati</taxon>
        <taxon>Pseudomonadota</taxon>
        <taxon>Betaproteobacteria</taxon>
        <taxon>Burkholderiales</taxon>
        <taxon>Comamonadaceae</taxon>
        <taxon>Ramlibacter</taxon>
    </lineage>
</organism>
<accession>A0A4Z0BDW9</accession>
<dbReference type="InterPro" id="IPR046027">
    <property type="entry name" value="DUF5985"/>
</dbReference>
<evidence type="ECO:0000313" key="2">
    <source>
        <dbReference type="EMBL" id="TFY97525.1"/>
    </source>
</evidence>
<sequence>MAATIYFLCALTSLACFLFLFRGWRASRARLLFWSAMCFGAMTVNNFLLVADKLLFPTADLSSWRLVMALTAVTLLLFGLIWDEE</sequence>
<feature type="transmembrane region" description="Helical" evidence="1">
    <location>
        <begin position="31"/>
        <end position="51"/>
    </location>
</feature>
<feature type="transmembrane region" description="Helical" evidence="1">
    <location>
        <begin position="5"/>
        <end position="24"/>
    </location>
</feature>
<evidence type="ECO:0000256" key="1">
    <source>
        <dbReference type="SAM" id="Phobius"/>
    </source>
</evidence>
<dbReference type="Proteomes" id="UP000297564">
    <property type="component" value="Unassembled WGS sequence"/>
</dbReference>
<name>A0A4Z0BDW9_9BURK</name>
<dbReference type="OrthoDB" id="5295794at2"/>
<evidence type="ECO:0000313" key="3">
    <source>
        <dbReference type="Proteomes" id="UP000297564"/>
    </source>
</evidence>
<feature type="transmembrane region" description="Helical" evidence="1">
    <location>
        <begin position="63"/>
        <end position="82"/>
    </location>
</feature>
<reference evidence="2 3" key="1">
    <citation type="submission" date="2019-03" db="EMBL/GenBank/DDBJ databases">
        <title>Ramlibacter rhizophilus CCTCC AB2015357, whole genome shotgun sequence.</title>
        <authorList>
            <person name="Zhang X."/>
            <person name="Feng G."/>
            <person name="Zhu H."/>
        </authorList>
    </citation>
    <scope>NUCLEOTIDE SEQUENCE [LARGE SCALE GENOMIC DNA]</scope>
    <source>
        <strain evidence="2 3">CCTCC AB2015357</strain>
    </source>
</reference>
<keyword evidence="1" id="KW-1133">Transmembrane helix</keyword>
<dbReference type="EMBL" id="SMLL01000007">
    <property type="protein sequence ID" value="TFY97525.1"/>
    <property type="molecule type" value="Genomic_DNA"/>
</dbReference>
<proteinExistence type="predicted"/>
<gene>
    <name evidence="2" type="ORF">EZ242_18585</name>
</gene>